<evidence type="ECO:0000256" key="4">
    <source>
        <dbReference type="ARBA" id="ARBA00022989"/>
    </source>
</evidence>
<dbReference type="GO" id="GO:0005886">
    <property type="term" value="C:plasma membrane"/>
    <property type="evidence" value="ECO:0007669"/>
    <property type="project" value="UniProtKB-SubCell"/>
</dbReference>
<feature type="transmembrane region" description="Helical" evidence="6">
    <location>
        <begin position="259"/>
        <end position="282"/>
    </location>
</feature>
<gene>
    <name evidence="8" type="ORF">ENM60_00915</name>
</gene>
<protein>
    <submittedName>
        <fullName evidence="8">Cation:proton antiporter</fullName>
    </submittedName>
</protein>
<comment type="caution">
    <text evidence="8">The sequence shown here is derived from an EMBL/GenBank/DDBJ whole genome shotgun (WGS) entry which is preliminary data.</text>
</comment>
<reference evidence="8" key="1">
    <citation type="journal article" date="2020" name="mSystems">
        <title>Genome- and Community-Level Interaction Insights into Carbon Utilization and Element Cycling Functions of Hydrothermarchaeota in Hydrothermal Sediment.</title>
        <authorList>
            <person name="Zhou Z."/>
            <person name="Liu Y."/>
            <person name="Xu W."/>
            <person name="Pan J."/>
            <person name="Luo Z.H."/>
            <person name="Li M."/>
        </authorList>
    </citation>
    <scope>NUCLEOTIDE SEQUENCE [LARGE SCALE GENOMIC DNA]</scope>
    <source>
        <strain evidence="8">SpSt-110</strain>
    </source>
</reference>
<evidence type="ECO:0000256" key="5">
    <source>
        <dbReference type="ARBA" id="ARBA00023136"/>
    </source>
</evidence>
<evidence type="ECO:0000313" key="8">
    <source>
        <dbReference type="EMBL" id="HHP67348.1"/>
    </source>
</evidence>
<keyword evidence="5 6" id="KW-0472">Membrane</keyword>
<dbReference type="PANTHER" id="PTHR42703">
    <property type="entry name" value="NADH DEHYDROGENASE"/>
    <property type="match status" value="1"/>
</dbReference>
<evidence type="ECO:0000256" key="1">
    <source>
        <dbReference type="ARBA" id="ARBA00004651"/>
    </source>
</evidence>
<evidence type="ECO:0000256" key="3">
    <source>
        <dbReference type="ARBA" id="ARBA00022692"/>
    </source>
</evidence>
<sequence>MMNNIAGLTPLTPIIGGFTTPIVYLVSKSRRVVFAYAIFFSLVTTALSLLVAVEVYEGGSVIVYNAGGWPGPVGIVYVVDEANALLGLLTSTLILLVLFYSYEYITDAGYPWYLIMLLGVESGLLGVVYTCDVFNLFVMIEVTAVSSYGLVMYYRWRASSIISGLKYAFIGALGTTGFLLALALAYAVFGSLNLVDIGLKAMGLPGSAVTGVGVEDSALAVGLIIALSLWTFTIKSGVFPNHFWLPDAHPAAPTPISAVLSGLVVNAGAVALYKLLYIGFSASSLPAVKPVVEVVSAITAITGICSALIGGLLMLVQTDVKRLIAYSTVMNMGYIFASIATLSPSGILAFIYYTVTHSIAKATLFLSTGPLIKVAGSRRLDSIAGLGLRVKPAGAALALATLTLAGVPPLPGFLGKLLIYRALFDYSIPLAVAFVVASAIGFISYMRLFYVVLVSPVSSVGKPVRLHLIASILVVLSVALIVLGCVFTFSQTAFNGVFGVAVERVSNVGRYLSSLSEYLYGVAG</sequence>
<dbReference type="EMBL" id="DRYK01000018">
    <property type="protein sequence ID" value="HHP67348.1"/>
    <property type="molecule type" value="Genomic_DNA"/>
</dbReference>
<feature type="transmembrane region" description="Helical" evidence="6">
    <location>
        <begin position="426"/>
        <end position="454"/>
    </location>
</feature>
<accession>A0A7J3XXB2</accession>
<feature type="transmembrane region" description="Helical" evidence="6">
    <location>
        <begin position="218"/>
        <end position="238"/>
    </location>
</feature>
<feature type="transmembrane region" description="Helical" evidence="6">
    <location>
        <begin position="82"/>
        <end position="100"/>
    </location>
</feature>
<feature type="transmembrane region" description="Helical" evidence="6">
    <location>
        <begin position="6"/>
        <end position="26"/>
    </location>
</feature>
<comment type="subcellular location">
    <subcellularLocation>
        <location evidence="1">Cell membrane</location>
        <topology evidence="1">Multi-pass membrane protein</topology>
    </subcellularLocation>
</comment>
<keyword evidence="4 6" id="KW-1133">Transmembrane helix</keyword>
<dbReference type="PANTHER" id="PTHR42703:SF1">
    <property type="entry name" value="NA(+)_H(+) ANTIPORTER SUBUNIT D1"/>
    <property type="match status" value="1"/>
</dbReference>
<dbReference type="AlphaFoldDB" id="A0A7J3XXB2"/>
<name>A0A7J3XXB2_9CREN</name>
<evidence type="ECO:0000256" key="2">
    <source>
        <dbReference type="ARBA" id="ARBA00022475"/>
    </source>
</evidence>
<feature type="transmembrane region" description="Helical" evidence="6">
    <location>
        <begin position="33"/>
        <end position="53"/>
    </location>
</feature>
<feature type="transmembrane region" description="Helical" evidence="6">
    <location>
        <begin position="393"/>
        <end position="414"/>
    </location>
</feature>
<dbReference type="GO" id="GO:0042773">
    <property type="term" value="P:ATP synthesis coupled electron transport"/>
    <property type="evidence" value="ECO:0007669"/>
    <property type="project" value="InterPro"/>
</dbReference>
<feature type="transmembrane region" description="Helical" evidence="6">
    <location>
        <begin position="466"/>
        <end position="489"/>
    </location>
</feature>
<feature type="transmembrane region" description="Helical" evidence="6">
    <location>
        <begin position="136"/>
        <end position="156"/>
    </location>
</feature>
<proteinExistence type="predicted"/>
<dbReference type="InterPro" id="IPR003918">
    <property type="entry name" value="NADH_UbQ_OxRdtase"/>
</dbReference>
<dbReference type="InterPro" id="IPR001750">
    <property type="entry name" value="ND/Mrp_TM"/>
</dbReference>
<dbReference type="Pfam" id="PF00361">
    <property type="entry name" value="Proton_antipo_M"/>
    <property type="match status" value="1"/>
</dbReference>
<dbReference type="PRINTS" id="PR01437">
    <property type="entry name" value="NUOXDRDTASE4"/>
</dbReference>
<evidence type="ECO:0000256" key="6">
    <source>
        <dbReference type="SAM" id="Phobius"/>
    </source>
</evidence>
<dbReference type="GO" id="GO:0008137">
    <property type="term" value="F:NADH dehydrogenase (ubiquinone) activity"/>
    <property type="evidence" value="ECO:0007669"/>
    <property type="project" value="InterPro"/>
</dbReference>
<feature type="domain" description="NADH:quinone oxidoreductase/Mrp antiporter transmembrane" evidence="7">
    <location>
        <begin position="132"/>
        <end position="440"/>
    </location>
</feature>
<feature type="transmembrane region" description="Helical" evidence="6">
    <location>
        <begin position="112"/>
        <end position="130"/>
    </location>
</feature>
<organism evidence="8">
    <name type="scientific">Thermogladius calderae</name>
    <dbReference type="NCBI Taxonomy" id="1200300"/>
    <lineage>
        <taxon>Archaea</taxon>
        <taxon>Thermoproteota</taxon>
        <taxon>Thermoprotei</taxon>
        <taxon>Desulfurococcales</taxon>
        <taxon>Desulfurococcaceae</taxon>
        <taxon>Thermogladius</taxon>
    </lineage>
</organism>
<feature type="transmembrane region" description="Helical" evidence="6">
    <location>
        <begin position="294"/>
        <end position="316"/>
    </location>
</feature>
<evidence type="ECO:0000259" key="7">
    <source>
        <dbReference type="Pfam" id="PF00361"/>
    </source>
</evidence>
<keyword evidence="2" id="KW-1003">Cell membrane</keyword>
<keyword evidence="3 6" id="KW-0812">Transmembrane</keyword>
<dbReference type="InterPro" id="IPR050586">
    <property type="entry name" value="CPA3_Na-H_Antiporter_D"/>
</dbReference>
<feature type="transmembrane region" description="Helical" evidence="6">
    <location>
        <begin position="168"/>
        <end position="189"/>
    </location>
</feature>